<name>A0A225NKL5_9RHOB</name>
<dbReference type="Pfam" id="PF13795">
    <property type="entry name" value="HupE_UreJ_2"/>
    <property type="match status" value="1"/>
</dbReference>
<evidence type="ECO:0000313" key="3">
    <source>
        <dbReference type="Proteomes" id="UP000215377"/>
    </source>
</evidence>
<dbReference type="OrthoDB" id="9808870at2"/>
<dbReference type="InterPro" id="IPR032809">
    <property type="entry name" value="Put_HupE_UreJ"/>
</dbReference>
<feature type="transmembrane region" description="Helical" evidence="1">
    <location>
        <begin position="239"/>
        <end position="259"/>
    </location>
</feature>
<sequence length="335" mass="35766">MIRLLRFLVLLIGLGAGLWPTLGQAHALDPGYLQLSAMGEGRWRVTWRVPDVSGRPMPIAARLPEGCADTEPPPPAFDDRAWTTGWIARCPGGLTGGTITIEGLDRTGTDTLVRYEPEPGDIRTHRLTASEIAFTVPARAGRGEVAASYVALGFTHILEGADHLLFVFALLLLISDWRRLFWAITAFTVAHSLTLAAASLGILSVPPPPVETVIALSIVFLAYELSLPPGARDQVAVRFPWVVSFGFGLIHGLGFAGALREIGLPEGDIPLALLSFNIGVELGQIAFVLVVMAGGLVLRALVPALWRHGAALTRGASYAIGSVAAFWVLDRLSGF</sequence>
<evidence type="ECO:0000313" key="2">
    <source>
        <dbReference type="EMBL" id="OWU69997.1"/>
    </source>
</evidence>
<accession>A0A225NKL5</accession>
<comment type="caution">
    <text evidence="2">The sequence shown here is derived from an EMBL/GenBank/DDBJ whole genome shotgun (WGS) entry which is preliminary data.</text>
</comment>
<feature type="transmembrane region" description="Helical" evidence="1">
    <location>
        <begin position="180"/>
        <end position="203"/>
    </location>
</feature>
<proteinExistence type="predicted"/>
<dbReference type="Proteomes" id="UP000215377">
    <property type="component" value="Unassembled WGS sequence"/>
</dbReference>
<feature type="transmembrane region" description="Helical" evidence="1">
    <location>
        <begin position="310"/>
        <end position="329"/>
    </location>
</feature>
<feature type="transmembrane region" description="Helical" evidence="1">
    <location>
        <begin position="271"/>
        <end position="298"/>
    </location>
</feature>
<dbReference type="AlphaFoldDB" id="A0A225NKL5"/>
<feature type="transmembrane region" description="Helical" evidence="1">
    <location>
        <begin position="209"/>
        <end position="227"/>
    </location>
</feature>
<keyword evidence="1" id="KW-0812">Transmembrane</keyword>
<keyword evidence="1" id="KW-1133">Transmembrane helix</keyword>
<feature type="transmembrane region" description="Helical" evidence="1">
    <location>
        <begin position="149"/>
        <end position="173"/>
    </location>
</feature>
<reference evidence="2 3" key="1">
    <citation type="submission" date="2013-04" db="EMBL/GenBank/DDBJ databases">
        <title>Oceanicola sp. 22II1-22F33 Genome Sequencing.</title>
        <authorList>
            <person name="Lai Q."/>
            <person name="Li G."/>
            <person name="Shao Z."/>
        </authorList>
    </citation>
    <scope>NUCLEOTIDE SEQUENCE [LARGE SCALE GENOMIC DNA]</scope>
    <source>
        <strain evidence="2 3">22II1-22F33</strain>
    </source>
</reference>
<evidence type="ECO:0008006" key="4">
    <source>
        <dbReference type="Google" id="ProtNLM"/>
    </source>
</evidence>
<keyword evidence="1" id="KW-0472">Membrane</keyword>
<dbReference type="RefSeq" id="WP_088651922.1">
    <property type="nucleotide sequence ID" value="NZ_AQQR01000013.1"/>
</dbReference>
<organism evidence="2 3">
    <name type="scientific">Marinibacterium profundimaris</name>
    <dbReference type="NCBI Taxonomy" id="1679460"/>
    <lineage>
        <taxon>Bacteria</taxon>
        <taxon>Pseudomonadati</taxon>
        <taxon>Pseudomonadota</taxon>
        <taxon>Alphaproteobacteria</taxon>
        <taxon>Rhodobacterales</taxon>
        <taxon>Paracoccaceae</taxon>
        <taxon>Marinibacterium</taxon>
    </lineage>
</organism>
<gene>
    <name evidence="2" type="ORF">ATO3_21220</name>
</gene>
<evidence type="ECO:0000256" key="1">
    <source>
        <dbReference type="SAM" id="Phobius"/>
    </source>
</evidence>
<keyword evidence="3" id="KW-1185">Reference proteome</keyword>
<protein>
    <recommendedName>
        <fullName evidence="4">HupE / UreJ protein</fullName>
    </recommendedName>
</protein>
<dbReference type="EMBL" id="AQQR01000013">
    <property type="protein sequence ID" value="OWU69997.1"/>
    <property type="molecule type" value="Genomic_DNA"/>
</dbReference>